<evidence type="ECO:0000256" key="7">
    <source>
        <dbReference type="ARBA" id="ARBA00022737"/>
    </source>
</evidence>
<dbReference type="HOGENOM" id="CLU_008078_4_1_1"/>
<keyword evidence="6" id="KW-0812">Transmembrane</keyword>
<feature type="region of interest" description="Disordered" evidence="11">
    <location>
        <begin position="259"/>
        <end position="282"/>
    </location>
</feature>
<dbReference type="OMA" id="EMYEGYW"/>
<dbReference type="Proteomes" id="UP000015101">
    <property type="component" value="Unassembled WGS sequence"/>
</dbReference>
<evidence type="ECO:0000256" key="5">
    <source>
        <dbReference type="ARBA" id="ARBA00022475"/>
    </source>
</evidence>
<evidence type="ECO:0000313" key="14">
    <source>
        <dbReference type="Proteomes" id="UP000015101"/>
    </source>
</evidence>
<dbReference type="InterPro" id="IPR003409">
    <property type="entry name" value="MORN"/>
</dbReference>
<dbReference type="PANTHER" id="PTHR23085">
    <property type="entry name" value="GH28348P"/>
    <property type="match status" value="1"/>
</dbReference>
<dbReference type="EMBL" id="AMQM01001061">
    <property type="status" value="NOT_ANNOTATED_CDS"/>
    <property type="molecule type" value="Genomic_DNA"/>
</dbReference>
<keyword evidence="7" id="KW-0677">Repeat</keyword>
<organism evidence="13 14">
    <name type="scientific">Helobdella robusta</name>
    <name type="common">Californian leech</name>
    <dbReference type="NCBI Taxonomy" id="6412"/>
    <lineage>
        <taxon>Eukaryota</taxon>
        <taxon>Metazoa</taxon>
        <taxon>Spiralia</taxon>
        <taxon>Lophotrochozoa</taxon>
        <taxon>Annelida</taxon>
        <taxon>Clitellata</taxon>
        <taxon>Hirudinea</taxon>
        <taxon>Rhynchobdellida</taxon>
        <taxon>Glossiphoniidae</taxon>
        <taxon>Helobdella</taxon>
    </lineage>
</organism>
<comment type="subcellular location">
    <subcellularLocation>
        <location evidence="3">Cell membrane</location>
    </subcellularLocation>
    <subcellularLocation>
        <location evidence="2">Endomembrane system</location>
        <topology evidence="2">Peripheral membrane protein</topology>
    </subcellularLocation>
    <subcellularLocation>
        <location evidence="1">Endoplasmic reticulum membrane</location>
        <topology evidence="1">Single-pass type IV membrane protein</topology>
    </subcellularLocation>
</comment>
<dbReference type="FunFam" id="2.20.110.10:FF:000001">
    <property type="entry name" value="Junctophilin"/>
    <property type="match status" value="1"/>
</dbReference>
<evidence type="ECO:0000256" key="11">
    <source>
        <dbReference type="SAM" id="MobiDB-lite"/>
    </source>
</evidence>
<dbReference type="GO" id="GO:0030314">
    <property type="term" value="C:junctional membrane complex"/>
    <property type="evidence" value="ECO:0000318"/>
    <property type="project" value="GO_Central"/>
</dbReference>
<reference evidence="14" key="1">
    <citation type="submission" date="2012-12" db="EMBL/GenBank/DDBJ databases">
        <authorList>
            <person name="Hellsten U."/>
            <person name="Grimwood J."/>
            <person name="Chapman J.A."/>
            <person name="Shapiro H."/>
            <person name="Aerts A."/>
            <person name="Otillar R.P."/>
            <person name="Terry A.Y."/>
            <person name="Boore J.L."/>
            <person name="Simakov O."/>
            <person name="Marletaz F."/>
            <person name="Cho S.-J."/>
            <person name="Edsinger-Gonzales E."/>
            <person name="Havlak P."/>
            <person name="Kuo D.-H."/>
            <person name="Larsson T."/>
            <person name="Lv J."/>
            <person name="Arendt D."/>
            <person name="Savage R."/>
            <person name="Osoegawa K."/>
            <person name="de Jong P."/>
            <person name="Lindberg D.R."/>
            <person name="Seaver E.C."/>
            <person name="Weisblat D.A."/>
            <person name="Putnam N.H."/>
            <person name="Grigoriev I.V."/>
            <person name="Rokhsar D.S."/>
        </authorList>
    </citation>
    <scope>NUCLEOTIDE SEQUENCE</scope>
</reference>
<dbReference type="OrthoDB" id="284854at2759"/>
<keyword evidence="5" id="KW-1003">Cell membrane</keyword>
<evidence type="ECO:0000256" key="1">
    <source>
        <dbReference type="ARBA" id="ARBA00004163"/>
    </source>
</evidence>
<evidence type="ECO:0000256" key="9">
    <source>
        <dbReference type="ARBA" id="ARBA00022989"/>
    </source>
</evidence>
<proteinExistence type="inferred from homology"/>
<dbReference type="eggNOG" id="KOG0231">
    <property type="taxonomic scope" value="Eukaryota"/>
</dbReference>
<keyword evidence="10" id="KW-0472">Membrane</keyword>
<accession>T1EE65</accession>
<dbReference type="STRING" id="6412.T1EE65"/>
<reference evidence="12 14" key="2">
    <citation type="journal article" date="2013" name="Nature">
        <title>Insights into bilaterian evolution from three spiralian genomes.</title>
        <authorList>
            <person name="Simakov O."/>
            <person name="Marletaz F."/>
            <person name="Cho S.J."/>
            <person name="Edsinger-Gonzales E."/>
            <person name="Havlak P."/>
            <person name="Hellsten U."/>
            <person name="Kuo D.H."/>
            <person name="Larsson T."/>
            <person name="Lv J."/>
            <person name="Arendt D."/>
            <person name="Savage R."/>
            <person name="Osoegawa K."/>
            <person name="de Jong P."/>
            <person name="Grimwood J."/>
            <person name="Chapman J.A."/>
            <person name="Shapiro H."/>
            <person name="Aerts A."/>
            <person name="Otillar R.P."/>
            <person name="Terry A.Y."/>
            <person name="Boore J.L."/>
            <person name="Grigoriev I.V."/>
            <person name="Lindberg D.R."/>
            <person name="Seaver E.C."/>
            <person name="Weisblat D.A."/>
            <person name="Putnam N.H."/>
            <person name="Rokhsar D.S."/>
        </authorList>
    </citation>
    <scope>NUCLEOTIDE SEQUENCE</scope>
</reference>
<evidence type="ECO:0000313" key="12">
    <source>
        <dbReference type="EMBL" id="ESN98821.1"/>
    </source>
</evidence>
<keyword evidence="14" id="KW-1185">Reference proteome</keyword>
<evidence type="ECO:0008006" key="15">
    <source>
        <dbReference type="Google" id="ProtNLM"/>
    </source>
</evidence>
<dbReference type="CTD" id="20194867"/>
<evidence type="ECO:0000256" key="6">
    <source>
        <dbReference type="ARBA" id="ARBA00022692"/>
    </source>
</evidence>
<gene>
    <name evidence="13" type="primary">20194867</name>
    <name evidence="12" type="ORF">HELRODRAFT_106997</name>
</gene>
<reference evidence="13" key="3">
    <citation type="submission" date="2015-06" db="UniProtKB">
        <authorList>
            <consortium name="EnsemblMetazoa"/>
        </authorList>
    </citation>
    <scope>IDENTIFICATION</scope>
</reference>
<comment type="similarity">
    <text evidence="4">Belongs to the junctophilin family.</text>
</comment>
<dbReference type="InParanoid" id="T1EE65"/>
<sequence length="409" mass="45490">MTMASYLKTSMISEQASQKSSQNFSIQQSGFQQNVSGGYFEFDDGGCYAGDWVNGQAYGYGKCTGPQGKGEFSGTWKAGFEVSGVYTWPNGNTYAGQWLDGKRGGLGVEVKENWKYKGEWMQGLKEKYGVKYNVTSEAKYEGTWLAGMQDGLGVETYVDESTYQGQWLKGMRHGFGVRKSVPRGIASIYQSTSEYSPNNSLRPSYSMPNGLSLKRNTSSVSSHEALIYGSTLDTRKPDDSDRHKGGFVLIEKIKASLPTSTSQRLQRKFKSDPSNLSGSGDTGKNSLAACSVDVNLASVVETYAGEWKNDKRCGFGISKRTDGLSYEGEWFNDKRCGYGTTFYQDRSREEGKYRNNELISSVDQKRKIFTKKKLKDRVEISLLAAKKAAETAYQKSESAQTMYAYILVY</sequence>
<dbReference type="PANTHER" id="PTHR23085:SF16">
    <property type="entry name" value="GH28348P"/>
    <property type="match status" value="1"/>
</dbReference>
<dbReference type="RefSeq" id="XP_009022779.1">
    <property type="nucleotide sequence ID" value="XM_009024531.1"/>
</dbReference>
<dbReference type="GO" id="GO:0005886">
    <property type="term" value="C:plasma membrane"/>
    <property type="evidence" value="ECO:0000318"/>
    <property type="project" value="GO_Central"/>
</dbReference>
<protein>
    <recommendedName>
        <fullName evidence="15">Junctophilin</fullName>
    </recommendedName>
</protein>
<dbReference type="InterPro" id="IPR017191">
    <property type="entry name" value="Junctophilin"/>
</dbReference>
<dbReference type="Pfam" id="PF02493">
    <property type="entry name" value="MORN"/>
    <property type="match status" value="7"/>
</dbReference>
<keyword evidence="9" id="KW-1133">Transmembrane helix</keyword>
<evidence type="ECO:0000256" key="3">
    <source>
        <dbReference type="ARBA" id="ARBA00004236"/>
    </source>
</evidence>
<dbReference type="Gene3D" id="2.20.110.10">
    <property type="entry name" value="Histone H3 K4-specific methyltransferase SET7/9 N-terminal domain"/>
    <property type="match status" value="3"/>
</dbReference>
<dbReference type="SUPFAM" id="SSF82185">
    <property type="entry name" value="Histone H3 K4-specific methyltransferase SET7/9 N-terminal domain"/>
    <property type="match status" value="3"/>
</dbReference>
<evidence type="ECO:0000256" key="2">
    <source>
        <dbReference type="ARBA" id="ARBA00004184"/>
    </source>
</evidence>
<evidence type="ECO:0000256" key="10">
    <source>
        <dbReference type="ARBA" id="ARBA00023136"/>
    </source>
</evidence>
<dbReference type="KEGG" id="hro:HELRODRAFT_106997"/>
<dbReference type="SMART" id="SM00698">
    <property type="entry name" value="MORN"/>
    <property type="match status" value="6"/>
</dbReference>
<dbReference type="GO" id="GO:0005789">
    <property type="term" value="C:endoplasmic reticulum membrane"/>
    <property type="evidence" value="ECO:0000318"/>
    <property type="project" value="GO_Central"/>
</dbReference>
<evidence type="ECO:0000256" key="4">
    <source>
        <dbReference type="ARBA" id="ARBA00008599"/>
    </source>
</evidence>
<evidence type="ECO:0000313" key="13">
    <source>
        <dbReference type="EnsemblMetazoa" id="HelroP106997"/>
    </source>
</evidence>
<evidence type="ECO:0000256" key="8">
    <source>
        <dbReference type="ARBA" id="ARBA00022824"/>
    </source>
</evidence>
<dbReference type="EnsemblMetazoa" id="HelroT106997">
    <property type="protein sequence ID" value="HelroP106997"/>
    <property type="gene ID" value="HelroG106997"/>
</dbReference>
<dbReference type="AlphaFoldDB" id="T1EE65"/>
<dbReference type="EMBL" id="KB097143">
    <property type="protein sequence ID" value="ESN98821.1"/>
    <property type="molecule type" value="Genomic_DNA"/>
</dbReference>
<dbReference type="GeneID" id="20194867"/>
<name>T1EE65_HELRO</name>
<keyword evidence="8" id="KW-0256">Endoplasmic reticulum</keyword>
<feature type="compositionally biased region" description="Polar residues" evidence="11">
    <location>
        <begin position="272"/>
        <end position="282"/>
    </location>
</feature>